<keyword evidence="3" id="KW-1185">Reference proteome</keyword>
<feature type="region of interest" description="Disordered" evidence="1">
    <location>
        <begin position="1"/>
        <end position="23"/>
    </location>
</feature>
<sequence>MTTRKSKTRKRNTNNNRNNINKKRKHLVASNKFRNFSQEKSTSTFPLMDNNNNNNIITETASTLLNNISPRSLDPMTNTALELQQAAASETQLLNEVTNPNESNLVNNNNEINNIENFSDNESMDSRRTELSESEDCV</sequence>
<dbReference type="AlphaFoldDB" id="A0A397J9T8"/>
<evidence type="ECO:0000313" key="3">
    <source>
        <dbReference type="Proteomes" id="UP000266861"/>
    </source>
</evidence>
<evidence type="ECO:0000313" key="2">
    <source>
        <dbReference type="EMBL" id="RHZ81763.1"/>
    </source>
</evidence>
<evidence type="ECO:0000256" key="1">
    <source>
        <dbReference type="SAM" id="MobiDB-lite"/>
    </source>
</evidence>
<protein>
    <submittedName>
        <fullName evidence="2">Uncharacterized protein</fullName>
    </submittedName>
</protein>
<comment type="caution">
    <text evidence="2">The sequence shown here is derived from an EMBL/GenBank/DDBJ whole genome shotgun (WGS) entry which is preliminary data.</text>
</comment>
<proteinExistence type="predicted"/>
<gene>
    <name evidence="2" type="ORF">Glove_117g90</name>
</gene>
<dbReference type="Proteomes" id="UP000266861">
    <property type="component" value="Unassembled WGS sequence"/>
</dbReference>
<feature type="region of interest" description="Disordered" evidence="1">
    <location>
        <begin position="115"/>
        <end position="138"/>
    </location>
</feature>
<name>A0A397J9T8_9GLOM</name>
<feature type="compositionally biased region" description="Basic residues" evidence="1">
    <location>
        <begin position="1"/>
        <end position="12"/>
    </location>
</feature>
<accession>A0A397J9T8</accession>
<dbReference type="EMBL" id="PQFF01000109">
    <property type="protein sequence ID" value="RHZ81763.1"/>
    <property type="molecule type" value="Genomic_DNA"/>
</dbReference>
<reference evidence="2 3" key="1">
    <citation type="submission" date="2018-08" db="EMBL/GenBank/DDBJ databases">
        <title>Genome and evolution of the arbuscular mycorrhizal fungus Diversispora epigaea (formerly Glomus versiforme) and its bacterial endosymbionts.</title>
        <authorList>
            <person name="Sun X."/>
            <person name="Fei Z."/>
            <person name="Harrison M."/>
        </authorList>
    </citation>
    <scope>NUCLEOTIDE SEQUENCE [LARGE SCALE GENOMIC DNA]</scope>
    <source>
        <strain evidence="2 3">IT104</strain>
    </source>
</reference>
<organism evidence="2 3">
    <name type="scientific">Diversispora epigaea</name>
    <dbReference type="NCBI Taxonomy" id="1348612"/>
    <lineage>
        <taxon>Eukaryota</taxon>
        <taxon>Fungi</taxon>
        <taxon>Fungi incertae sedis</taxon>
        <taxon>Mucoromycota</taxon>
        <taxon>Glomeromycotina</taxon>
        <taxon>Glomeromycetes</taxon>
        <taxon>Diversisporales</taxon>
        <taxon>Diversisporaceae</taxon>
        <taxon>Diversispora</taxon>
    </lineage>
</organism>